<evidence type="ECO:0000313" key="8">
    <source>
        <dbReference type="Proteomes" id="UP000184301"/>
    </source>
</evidence>
<accession>A0A1M6U5D6</accession>
<dbReference type="AlphaFoldDB" id="A0A1M6U5D6"/>
<dbReference type="GO" id="GO:0003677">
    <property type="term" value="F:DNA binding"/>
    <property type="evidence" value="ECO:0007669"/>
    <property type="project" value="UniProtKB-KW"/>
</dbReference>
<evidence type="ECO:0000313" key="7">
    <source>
        <dbReference type="EMBL" id="SHK64462.1"/>
    </source>
</evidence>
<keyword evidence="4 7" id="KW-0238">DNA-binding</keyword>
<feature type="domain" description="HTH gntR-type" evidence="6">
    <location>
        <begin position="11"/>
        <end position="81"/>
    </location>
</feature>
<dbReference type="EMBL" id="FQZY01000067">
    <property type="protein sequence ID" value="SHK64462.1"/>
    <property type="molecule type" value="Genomic_DNA"/>
</dbReference>
<dbReference type="GO" id="GO:0030170">
    <property type="term" value="F:pyridoxal phosphate binding"/>
    <property type="evidence" value="ECO:0007669"/>
    <property type="project" value="InterPro"/>
</dbReference>
<keyword evidence="5" id="KW-0804">Transcription</keyword>
<dbReference type="SUPFAM" id="SSF53383">
    <property type="entry name" value="PLP-dependent transferases"/>
    <property type="match status" value="1"/>
</dbReference>
<keyword evidence="7" id="KW-0808">Transferase</keyword>
<dbReference type="Pfam" id="PF00155">
    <property type="entry name" value="Aminotran_1_2"/>
    <property type="match status" value="1"/>
</dbReference>
<keyword evidence="8" id="KW-1185">Reference proteome</keyword>
<sequence length="495" mass="57305">MDIKINRNSSTPLYRQLKKNIKEMIVSGELPSGFKLPSERRLAEKLSVHRNTVVKAYEALIAENMIFSSRQKPCGYFVGTEHQDNEKAEAQKQRLSFSSLDKNFYYHFINMQKRFEKLYHASYDTEKIPFAAVLTNRKALPVKCLKELMQEIVDGDDIEPFWCCDPQGTERLRNCLVEMLFSRHIYVKAYNIQIVSETYEAISNIAFMYLNKGDYVIIEEPACPAIANIFLHVGAKLLSVPIEDNGIRMDILEGYVLQYKPKLIYTMPNYQNPSTHTMEMDNRKRLLKCAGAYNIPIIEDDSQYDYCYSETRFPSLYSLDTSDSVIYLDTAGLSIYPGIRLAYILAPDNVLKTYRSIVNKDQLFLNSMGQYLWMRFLEKGFYETHFKFLKEFYNRKREIMCTELSKIPEISFLKPDGGLVIWVKMERNINDFQVAALCEKMGVLLMPGSIFFPEGNKGENYLRISFSSATDEQIIKGAEVLQKAILICMQDNAEK</sequence>
<dbReference type="CDD" id="cd07377">
    <property type="entry name" value="WHTH_GntR"/>
    <property type="match status" value="1"/>
</dbReference>
<dbReference type="CDD" id="cd00609">
    <property type="entry name" value="AAT_like"/>
    <property type="match status" value="1"/>
</dbReference>
<dbReference type="PANTHER" id="PTHR46577">
    <property type="entry name" value="HTH-TYPE TRANSCRIPTIONAL REGULATORY PROTEIN GABR"/>
    <property type="match status" value="1"/>
</dbReference>
<dbReference type="SUPFAM" id="SSF46785">
    <property type="entry name" value="Winged helix' DNA-binding domain"/>
    <property type="match status" value="1"/>
</dbReference>
<dbReference type="Gene3D" id="1.10.10.10">
    <property type="entry name" value="Winged helix-like DNA-binding domain superfamily/Winged helix DNA-binding domain"/>
    <property type="match status" value="1"/>
</dbReference>
<evidence type="ECO:0000256" key="1">
    <source>
        <dbReference type="ARBA" id="ARBA00005384"/>
    </source>
</evidence>
<dbReference type="SMART" id="SM00345">
    <property type="entry name" value="HTH_GNTR"/>
    <property type="match status" value="1"/>
</dbReference>
<dbReference type="GO" id="GO:0003700">
    <property type="term" value="F:DNA-binding transcription factor activity"/>
    <property type="evidence" value="ECO:0007669"/>
    <property type="project" value="InterPro"/>
</dbReference>
<reference evidence="7 8" key="1">
    <citation type="submission" date="2016-11" db="EMBL/GenBank/DDBJ databases">
        <authorList>
            <person name="Jaros S."/>
            <person name="Januszkiewicz K."/>
            <person name="Wedrychowicz H."/>
        </authorList>
    </citation>
    <scope>NUCLEOTIDE SEQUENCE [LARGE SCALE GENOMIC DNA]</scope>
    <source>
        <strain evidence="7 8">DSM 15480</strain>
    </source>
</reference>
<dbReference type="Proteomes" id="UP000184301">
    <property type="component" value="Unassembled WGS sequence"/>
</dbReference>
<proteinExistence type="inferred from homology"/>
<dbReference type="InterPro" id="IPR015421">
    <property type="entry name" value="PyrdxlP-dep_Trfase_major"/>
</dbReference>
<evidence type="ECO:0000256" key="5">
    <source>
        <dbReference type="ARBA" id="ARBA00023163"/>
    </source>
</evidence>
<dbReference type="PANTHER" id="PTHR46577:SF1">
    <property type="entry name" value="HTH-TYPE TRANSCRIPTIONAL REGULATORY PROTEIN GABR"/>
    <property type="match status" value="1"/>
</dbReference>
<keyword evidence="2" id="KW-0663">Pyridoxal phosphate</keyword>
<comment type="similarity">
    <text evidence="1">In the C-terminal section; belongs to the class-I pyridoxal-phosphate-dependent aminotransferase family.</text>
</comment>
<evidence type="ECO:0000256" key="4">
    <source>
        <dbReference type="ARBA" id="ARBA00023125"/>
    </source>
</evidence>
<gene>
    <name evidence="7" type="ORF">SAMN02745243_03407</name>
</gene>
<name>A0A1M6U5D6_9FIRM</name>
<dbReference type="STRING" id="1121950.SAMN02745243_03407"/>
<dbReference type="RefSeq" id="WP_073112671.1">
    <property type="nucleotide sequence ID" value="NZ_FQZY01000067.1"/>
</dbReference>
<dbReference type="Pfam" id="PF00392">
    <property type="entry name" value="GntR"/>
    <property type="match status" value="1"/>
</dbReference>
<dbReference type="InterPro" id="IPR036390">
    <property type="entry name" value="WH_DNA-bd_sf"/>
</dbReference>
<evidence type="ECO:0000256" key="2">
    <source>
        <dbReference type="ARBA" id="ARBA00022898"/>
    </source>
</evidence>
<dbReference type="InterPro" id="IPR051446">
    <property type="entry name" value="HTH_trans_reg/aminotransferase"/>
</dbReference>
<dbReference type="PRINTS" id="PR00035">
    <property type="entry name" value="HTHGNTR"/>
</dbReference>
<dbReference type="GO" id="GO:0008483">
    <property type="term" value="F:transaminase activity"/>
    <property type="evidence" value="ECO:0007669"/>
    <property type="project" value="UniProtKB-KW"/>
</dbReference>
<dbReference type="InterPro" id="IPR000524">
    <property type="entry name" value="Tscrpt_reg_HTH_GntR"/>
</dbReference>
<dbReference type="Gene3D" id="3.40.640.10">
    <property type="entry name" value="Type I PLP-dependent aspartate aminotransferase-like (Major domain)"/>
    <property type="match status" value="1"/>
</dbReference>
<evidence type="ECO:0000256" key="3">
    <source>
        <dbReference type="ARBA" id="ARBA00023015"/>
    </source>
</evidence>
<organism evidence="7 8">
    <name type="scientific">Hespellia stercorisuis DSM 15480</name>
    <dbReference type="NCBI Taxonomy" id="1121950"/>
    <lineage>
        <taxon>Bacteria</taxon>
        <taxon>Bacillati</taxon>
        <taxon>Bacillota</taxon>
        <taxon>Clostridia</taxon>
        <taxon>Lachnospirales</taxon>
        <taxon>Lachnospiraceae</taxon>
        <taxon>Hespellia</taxon>
    </lineage>
</organism>
<dbReference type="PROSITE" id="PS50949">
    <property type="entry name" value="HTH_GNTR"/>
    <property type="match status" value="1"/>
</dbReference>
<dbReference type="Gene3D" id="3.90.1150.10">
    <property type="entry name" value="Aspartate Aminotransferase, domain 1"/>
    <property type="match status" value="1"/>
</dbReference>
<keyword evidence="3" id="KW-0805">Transcription regulation</keyword>
<dbReference type="InterPro" id="IPR004839">
    <property type="entry name" value="Aminotransferase_I/II_large"/>
</dbReference>
<protein>
    <submittedName>
        <fullName evidence="7">DNA-binding transcriptional regulator, MocR family, contains an aminotransferase domain</fullName>
    </submittedName>
</protein>
<dbReference type="InterPro" id="IPR015422">
    <property type="entry name" value="PyrdxlP-dep_Trfase_small"/>
</dbReference>
<dbReference type="InterPro" id="IPR015424">
    <property type="entry name" value="PyrdxlP-dep_Trfase"/>
</dbReference>
<keyword evidence="7" id="KW-0032">Aminotransferase</keyword>
<evidence type="ECO:0000259" key="6">
    <source>
        <dbReference type="PROSITE" id="PS50949"/>
    </source>
</evidence>
<dbReference type="InterPro" id="IPR036388">
    <property type="entry name" value="WH-like_DNA-bd_sf"/>
</dbReference>
<dbReference type="OrthoDB" id="9802328at2"/>